<dbReference type="NCBIfam" id="TIGR01498">
    <property type="entry name" value="folK"/>
    <property type="match status" value="1"/>
</dbReference>
<evidence type="ECO:0000256" key="9">
    <source>
        <dbReference type="ARBA" id="ARBA00022909"/>
    </source>
</evidence>
<dbReference type="UniPathway" id="UPA00077">
    <property type="reaction ID" value="UER00155"/>
</dbReference>
<keyword evidence="8" id="KW-0067">ATP-binding</keyword>
<accession>A0A1Q2M7C9</accession>
<evidence type="ECO:0000256" key="11">
    <source>
        <dbReference type="ARBA" id="ARBA00029766"/>
    </source>
</evidence>
<dbReference type="GO" id="GO:0046654">
    <property type="term" value="P:tetrahydrofolate biosynthetic process"/>
    <property type="evidence" value="ECO:0007669"/>
    <property type="project" value="UniProtKB-UniPathway"/>
</dbReference>
<dbReference type="PROSITE" id="PS00794">
    <property type="entry name" value="HPPK"/>
    <property type="match status" value="1"/>
</dbReference>
<feature type="domain" description="7,8-dihydro-6-hydroxymethylpterin-pyrophosphokinase" evidence="13">
    <location>
        <begin position="88"/>
        <end position="99"/>
    </location>
</feature>
<evidence type="ECO:0000256" key="1">
    <source>
        <dbReference type="ARBA" id="ARBA00005051"/>
    </source>
</evidence>
<keyword evidence="15" id="KW-1185">Reference proteome</keyword>
<evidence type="ECO:0000256" key="12">
    <source>
        <dbReference type="ARBA" id="ARBA00033413"/>
    </source>
</evidence>
<evidence type="ECO:0000313" key="14">
    <source>
        <dbReference type="EMBL" id="AQQ68559.1"/>
    </source>
</evidence>
<comment type="function">
    <text evidence="10">Catalyzes the transfer of pyrophosphate from adenosine triphosphate (ATP) to 6-hydroxymethyl-7,8-dihydropterin, an enzymatic step in folate biosynthesis pathway.</text>
</comment>
<dbReference type="EC" id="2.7.6.3" evidence="3"/>
<protein>
    <recommendedName>
        <fullName evidence="4">2-amino-4-hydroxy-6-hydroxymethyldihydropteridine pyrophosphokinase</fullName>
        <ecNumber evidence="3">2.7.6.3</ecNumber>
    </recommendedName>
    <alternativeName>
        <fullName evidence="11">6-hydroxymethyl-7,8-dihydropterin pyrophosphokinase</fullName>
    </alternativeName>
    <alternativeName>
        <fullName evidence="12">7,8-dihydro-6-hydroxymethylpterin-pyrophosphokinase</fullName>
    </alternativeName>
</protein>
<dbReference type="PANTHER" id="PTHR43071">
    <property type="entry name" value="2-AMINO-4-HYDROXY-6-HYDROXYMETHYLDIHYDROPTERIDINE PYROPHOSPHOKINASE"/>
    <property type="match status" value="1"/>
</dbReference>
<evidence type="ECO:0000256" key="5">
    <source>
        <dbReference type="ARBA" id="ARBA00022679"/>
    </source>
</evidence>
<evidence type="ECO:0000256" key="8">
    <source>
        <dbReference type="ARBA" id="ARBA00022840"/>
    </source>
</evidence>
<sequence length="158" mass="17187">MTRCYIGLGSNLADPAGQLRSALDAMAEIAHTQLVESSPFYTSAPVGPGEQPDYVNAVAALDTDLSPEALLDALQSIENVHGRERTVRWGARTLDLDVLLFGNQTLETDRLSVPHPRIPERNFVLVPLADVAPDLVMPDGTPLRALLDQCPANRLHRL</sequence>
<keyword evidence="5" id="KW-0808">Transferase</keyword>
<dbReference type="Proteomes" id="UP000188219">
    <property type="component" value="Chromosome"/>
</dbReference>
<dbReference type="Gene3D" id="3.30.70.560">
    <property type="entry name" value="7,8-Dihydro-6-hydroxymethylpterin-pyrophosphokinase HPPK"/>
    <property type="match status" value="1"/>
</dbReference>
<dbReference type="GO" id="GO:0016301">
    <property type="term" value="F:kinase activity"/>
    <property type="evidence" value="ECO:0007669"/>
    <property type="project" value="UniProtKB-KW"/>
</dbReference>
<dbReference type="GO" id="GO:0005524">
    <property type="term" value="F:ATP binding"/>
    <property type="evidence" value="ECO:0007669"/>
    <property type="project" value="UniProtKB-KW"/>
</dbReference>
<dbReference type="RefSeq" id="WP_232325029.1">
    <property type="nucleotide sequence ID" value="NZ_CP019650.1"/>
</dbReference>
<keyword evidence="6" id="KW-0547">Nucleotide-binding</keyword>
<dbReference type="Pfam" id="PF01288">
    <property type="entry name" value="HPPK"/>
    <property type="match status" value="1"/>
</dbReference>
<comment type="similarity">
    <text evidence="2">Belongs to the HPPK family.</text>
</comment>
<evidence type="ECO:0000313" key="15">
    <source>
        <dbReference type="Proteomes" id="UP000188219"/>
    </source>
</evidence>
<dbReference type="AlphaFoldDB" id="A0A1Q2M7C9"/>
<keyword evidence="7" id="KW-0418">Kinase</keyword>
<reference evidence="14" key="1">
    <citation type="submission" date="2017-02" db="EMBL/GenBank/DDBJ databases">
        <title>Genome of Microbulbifer agarilyticus GP101.</title>
        <authorList>
            <person name="Jung J."/>
            <person name="Bae S.S."/>
            <person name="Baek K."/>
        </authorList>
    </citation>
    <scope>NUCLEOTIDE SEQUENCE [LARGE SCALE GENOMIC DNA]</scope>
    <source>
        <strain evidence="14">GP101</strain>
    </source>
</reference>
<evidence type="ECO:0000256" key="10">
    <source>
        <dbReference type="ARBA" id="ARBA00029409"/>
    </source>
</evidence>
<dbReference type="GO" id="GO:0046656">
    <property type="term" value="P:folic acid biosynthetic process"/>
    <property type="evidence" value="ECO:0007669"/>
    <property type="project" value="UniProtKB-KW"/>
</dbReference>
<dbReference type="GO" id="GO:0003848">
    <property type="term" value="F:2-amino-4-hydroxy-6-hydroxymethyldihydropteridine diphosphokinase activity"/>
    <property type="evidence" value="ECO:0007669"/>
    <property type="project" value="UniProtKB-EC"/>
</dbReference>
<dbReference type="KEGG" id="maga:Mag101_13655"/>
<evidence type="ECO:0000256" key="6">
    <source>
        <dbReference type="ARBA" id="ARBA00022741"/>
    </source>
</evidence>
<dbReference type="PANTHER" id="PTHR43071:SF1">
    <property type="entry name" value="2-AMINO-4-HYDROXY-6-HYDROXYMETHYLDIHYDROPTERIDINE PYROPHOSPHOKINASE"/>
    <property type="match status" value="1"/>
</dbReference>
<evidence type="ECO:0000256" key="4">
    <source>
        <dbReference type="ARBA" id="ARBA00016218"/>
    </source>
</evidence>
<dbReference type="InterPro" id="IPR035907">
    <property type="entry name" value="Hppk_sf"/>
</dbReference>
<evidence type="ECO:0000256" key="7">
    <source>
        <dbReference type="ARBA" id="ARBA00022777"/>
    </source>
</evidence>
<keyword evidence="9" id="KW-0289">Folate biosynthesis</keyword>
<evidence type="ECO:0000256" key="3">
    <source>
        <dbReference type="ARBA" id="ARBA00013253"/>
    </source>
</evidence>
<comment type="pathway">
    <text evidence="1">Cofactor biosynthesis; tetrahydrofolate biosynthesis; 2-amino-4-hydroxy-6-hydroxymethyl-7,8-dihydropteridine diphosphate from 7,8-dihydroneopterin triphosphate: step 4/4.</text>
</comment>
<organism evidence="14 15">
    <name type="scientific">Microbulbifer agarilyticus</name>
    <dbReference type="NCBI Taxonomy" id="260552"/>
    <lineage>
        <taxon>Bacteria</taxon>
        <taxon>Pseudomonadati</taxon>
        <taxon>Pseudomonadota</taxon>
        <taxon>Gammaproteobacteria</taxon>
        <taxon>Cellvibrionales</taxon>
        <taxon>Microbulbiferaceae</taxon>
        <taxon>Microbulbifer</taxon>
    </lineage>
</organism>
<dbReference type="STRING" id="260552.Mag101_13655"/>
<gene>
    <name evidence="14" type="ORF">Mag101_13655</name>
</gene>
<evidence type="ECO:0000259" key="13">
    <source>
        <dbReference type="PROSITE" id="PS00794"/>
    </source>
</evidence>
<dbReference type="EMBL" id="CP019650">
    <property type="protein sequence ID" value="AQQ68559.1"/>
    <property type="molecule type" value="Genomic_DNA"/>
</dbReference>
<dbReference type="SUPFAM" id="SSF55083">
    <property type="entry name" value="6-hydroxymethyl-7,8-dihydropterin pyrophosphokinase, HPPK"/>
    <property type="match status" value="1"/>
</dbReference>
<proteinExistence type="inferred from homology"/>
<dbReference type="InterPro" id="IPR000550">
    <property type="entry name" value="Hppk"/>
</dbReference>
<evidence type="ECO:0000256" key="2">
    <source>
        <dbReference type="ARBA" id="ARBA00005810"/>
    </source>
</evidence>
<name>A0A1Q2M7C9_9GAMM</name>
<dbReference type="CDD" id="cd00483">
    <property type="entry name" value="HPPK"/>
    <property type="match status" value="1"/>
</dbReference>